<dbReference type="OrthoDB" id="7764513at2759"/>
<dbReference type="InParanoid" id="A0A6I8U8Q9"/>
<evidence type="ECO:0000313" key="2">
    <source>
        <dbReference type="EnsemblMetazoa" id="AAEL025752-PA"/>
    </source>
</evidence>
<reference evidence="2 4" key="1">
    <citation type="submission" date="2017-06" db="EMBL/GenBank/DDBJ databases">
        <title>Aedes aegypti genome working group (AGWG) sequencing and assembly.</title>
        <authorList>
            <consortium name="Aedes aegypti Genome Working Group (AGWG)"/>
            <person name="Matthews B.J."/>
        </authorList>
    </citation>
    <scope>NUCLEOTIDE SEQUENCE [LARGE SCALE GENOMIC DNA]</scope>
    <source>
        <strain evidence="2 4">LVP_AGWG</strain>
    </source>
</reference>
<dbReference type="AlphaFoldDB" id="A0A6I8U8Q9"/>
<evidence type="ECO:0000313" key="3">
    <source>
        <dbReference type="EnsemblMetazoa" id="AAEL026605-PA"/>
    </source>
</evidence>
<sequence length="736" mass="82585">MADKREQLLLDSGLPITFFDLLADLNIGLRELCVITIGELEEALQLASLDEGYVWNTQQIFGAIVPWRHRNQIELHNLLDCENNLPKTKEIKSENERHQESDEVHVGRKDCKGDIPSTEINNSAAKSSTETPQCTLSCELLNASLLSNASGDFSFRRHQNKESIDTKQRDIASSSERSSGRDPSTGEFVTCPIVPHTQPRSFQNSKLGVSTGETNGHHYSGYVTLKASGDNAFPIEFVRPGQQLCNKDKTDLDCCADRSEVAEATTLHSSESEIIPANSSIHHHSPNPSSNPTSSVLSIPPGDSVPLTDITNIGQRSSDRATVDCSSRSAGVNVVNENTVRKLFSPSVLHQLLNSSELGKDIVRRSEIGELSTGRQHELAGIVGEWHLANKARLLQEDLEEYATTIKAVFKSERKETYYLEKGGTKRNPGGIIYNKICNLKTKARKRDKTEAEYAKRIRTGSVETKNIKVTSLSMNWLMLNEGPWGTVLDKWKESFESRSQFVGKSTAEQNLRKKQIWKHFQHEFGYQLFDVDFELKYPTARNGMLVWDGLLIHITDYLKVHVSDEYSIRILHDLTEVPELTEDSRLCAILILLNCVLPPVRVTPGYKPTVSSAQEETILFDQTEQGAKQKLLALYARFKDLGLPHVPKLIALGANYKDLQGSFFVCYGELSYKLSCMKRAVDVFIKLTLTLGLQHSKFSKLVWLFVVRCVYGVYVPEKYSSIEKLVIHLNNVQNA</sequence>
<evidence type="ECO:0000313" key="4">
    <source>
        <dbReference type="Proteomes" id="UP000008820"/>
    </source>
</evidence>
<organism evidence="2 4">
    <name type="scientific">Aedes aegypti</name>
    <name type="common">Yellowfever mosquito</name>
    <name type="synonym">Culex aegypti</name>
    <dbReference type="NCBI Taxonomy" id="7159"/>
    <lineage>
        <taxon>Eukaryota</taxon>
        <taxon>Metazoa</taxon>
        <taxon>Ecdysozoa</taxon>
        <taxon>Arthropoda</taxon>
        <taxon>Hexapoda</taxon>
        <taxon>Insecta</taxon>
        <taxon>Pterygota</taxon>
        <taxon>Neoptera</taxon>
        <taxon>Endopterygota</taxon>
        <taxon>Diptera</taxon>
        <taxon>Nematocera</taxon>
        <taxon>Culicoidea</taxon>
        <taxon>Culicidae</taxon>
        <taxon>Culicinae</taxon>
        <taxon>Aedini</taxon>
        <taxon>Aedes</taxon>
        <taxon>Stegomyia</taxon>
    </lineage>
</organism>
<feature type="compositionally biased region" description="Basic and acidic residues" evidence="1">
    <location>
        <begin position="92"/>
        <end position="113"/>
    </location>
</feature>
<proteinExistence type="predicted"/>
<gene>
    <name evidence="2" type="primary">110676769</name>
    <name evidence="3" type="synonym">110676653</name>
</gene>
<feature type="compositionally biased region" description="Low complexity" evidence="1">
    <location>
        <begin position="278"/>
        <end position="300"/>
    </location>
</feature>
<protein>
    <submittedName>
        <fullName evidence="2">Uncharacterized protein</fullName>
    </submittedName>
</protein>
<feature type="compositionally biased region" description="Low complexity" evidence="1">
    <location>
        <begin position="173"/>
        <end position="183"/>
    </location>
</feature>
<keyword evidence="4" id="KW-1185">Reference proteome</keyword>
<feature type="compositionally biased region" description="Basic and acidic residues" evidence="1">
    <location>
        <begin position="160"/>
        <end position="170"/>
    </location>
</feature>
<dbReference type="EnsemblMetazoa" id="AAEL025752-RA">
    <property type="protein sequence ID" value="AAEL025752-PA"/>
    <property type="gene ID" value="AAEL025752"/>
</dbReference>
<dbReference type="Proteomes" id="UP000008820">
    <property type="component" value="Chromosome 2"/>
</dbReference>
<feature type="compositionally biased region" description="Polar residues" evidence="1">
    <location>
        <begin position="118"/>
        <end position="128"/>
    </location>
</feature>
<accession>A0A6I8U8Q9</accession>
<feature type="region of interest" description="Disordered" evidence="1">
    <location>
        <begin position="157"/>
        <end position="205"/>
    </location>
</feature>
<name>A0A6I8U8Q9_AEDAE</name>
<evidence type="ECO:0000256" key="1">
    <source>
        <dbReference type="SAM" id="MobiDB-lite"/>
    </source>
</evidence>
<feature type="region of interest" description="Disordered" evidence="1">
    <location>
        <begin position="92"/>
        <end position="128"/>
    </location>
</feature>
<reference evidence="2" key="2">
    <citation type="submission" date="2020-05" db="UniProtKB">
        <authorList>
            <consortium name="EnsemblMetazoa"/>
        </authorList>
    </citation>
    <scope>IDENTIFICATION</scope>
    <source>
        <strain evidence="2">LVP_AGWG</strain>
    </source>
</reference>
<dbReference type="EnsemblMetazoa" id="AAEL026605-RA">
    <property type="protein sequence ID" value="AAEL026605-PA"/>
    <property type="gene ID" value="AAEL026605"/>
</dbReference>
<feature type="region of interest" description="Disordered" evidence="1">
    <location>
        <begin position="278"/>
        <end position="302"/>
    </location>
</feature>